<reference evidence="5" key="1">
    <citation type="submission" date="2023-03" db="EMBL/GenBank/DDBJ databases">
        <authorList>
            <person name="Julca I."/>
        </authorList>
    </citation>
    <scope>NUCLEOTIDE SEQUENCE</scope>
</reference>
<evidence type="ECO:0000259" key="4">
    <source>
        <dbReference type="Pfam" id="PF00534"/>
    </source>
</evidence>
<dbReference type="InterPro" id="IPR001296">
    <property type="entry name" value="Glyco_trans_1"/>
</dbReference>
<keyword evidence="3" id="KW-0812">Transmembrane</keyword>
<keyword evidence="1" id="KW-0808">Transferase</keyword>
<keyword evidence="6" id="KW-1185">Reference proteome</keyword>
<dbReference type="Proteomes" id="UP001161247">
    <property type="component" value="Chromosome 4"/>
</dbReference>
<dbReference type="PANTHER" id="PTHR46635">
    <property type="entry name" value="GLYCOSYL TRANSFERASE FAMILY 1 PROTEIN"/>
    <property type="match status" value="1"/>
</dbReference>
<feature type="domain" description="Glycosyl transferase family 1" evidence="4">
    <location>
        <begin position="384"/>
        <end position="499"/>
    </location>
</feature>
<feature type="transmembrane region" description="Helical" evidence="3">
    <location>
        <begin position="56"/>
        <end position="77"/>
    </location>
</feature>
<feature type="compositionally biased region" description="Basic and acidic residues" evidence="2">
    <location>
        <begin position="991"/>
        <end position="1006"/>
    </location>
</feature>
<evidence type="ECO:0000256" key="3">
    <source>
        <dbReference type="SAM" id="Phobius"/>
    </source>
</evidence>
<dbReference type="SUPFAM" id="SSF53756">
    <property type="entry name" value="UDP-Glycosyltransferase/glycogen phosphorylase"/>
    <property type="match status" value="1"/>
</dbReference>
<evidence type="ECO:0000313" key="5">
    <source>
        <dbReference type="EMBL" id="CAI9101205.1"/>
    </source>
</evidence>
<dbReference type="CDD" id="cd03801">
    <property type="entry name" value="GT4_PimA-like"/>
    <property type="match status" value="1"/>
</dbReference>
<keyword evidence="3" id="KW-1133">Transmembrane helix</keyword>
<dbReference type="AlphaFoldDB" id="A0AAV1D273"/>
<feature type="compositionally biased region" description="Basic residues" evidence="2">
    <location>
        <begin position="1007"/>
        <end position="1019"/>
    </location>
</feature>
<keyword evidence="1" id="KW-0328">Glycosyltransferase</keyword>
<dbReference type="EMBL" id="OX459121">
    <property type="protein sequence ID" value="CAI9101205.1"/>
    <property type="molecule type" value="Genomic_DNA"/>
</dbReference>
<dbReference type="Gene3D" id="3.40.50.2000">
    <property type="entry name" value="Glycogen Phosphorylase B"/>
    <property type="match status" value="1"/>
</dbReference>
<proteinExistence type="predicted"/>
<protein>
    <submittedName>
        <fullName evidence="5">OLC1v1038475C2</fullName>
    </submittedName>
</protein>
<evidence type="ECO:0000313" key="6">
    <source>
        <dbReference type="Proteomes" id="UP001161247"/>
    </source>
</evidence>
<dbReference type="GO" id="GO:0016757">
    <property type="term" value="F:glycosyltransferase activity"/>
    <property type="evidence" value="ECO:0007669"/>
    <property type="project" value="UniProtKB-KW"/>
</dbReference>
<dbReference type="Pfam" id="PF00534">
    <property type="entry name" value="Glycos_transf_1"/>
    <property type="match status" value="1"/>
</dbReference>
<evidence type="ECO:0000256" key="1">
    <source>
        <dbReference type="ARBA" id="ARBA00022676"/>
    </source>
</evidence>
<evidence type="ECO:0000256" key="2">
    <source>
        <dbReference type="SAM" id="MobiDB-lite"/>
    </source>
</evidence>
<keyword evidence="3" id="KW-0472">Membrane</keyword>
<name>A0AAV1D273_OLDCO</name>
<gene>
    <name evidence="5" type="ORF">OLC1_LOCUS10852</name>
</gene>
<sequence>MGSLENGFSLKRDHHHLLRSSSSGSGRSFFSGSSQSLRQQLRSRLARLVFLKKFDYPIWICMVAVFLFFLVLFQMLLPGSIMDKSGDFLKKMDNNNNEVAGDLVVVREFAGLDFGEDIKFEPSKLLAKFRGDDAIKVNGNVLRLGHRKPKIAMVFADLLVDAYQIQMATISIALRKIGYEIEVLSLKDGPANATWRGSGFPLHLMESHDNKQIAIDWLNYEGVLVNSLESAAVISRLMMEPFKSVPLIWTIHEQELAARMRLHAQNGQSDIVENWKKVFSRATVVVFHNYILPMIYSACDTGNYFVIPGSPAEAWEAGNILATPKNVVRVKVESEPKNFNIVIVGSQLLYRGLWLEHALVLKALLPVLEHFEGDGITDTRLKIIVLAGDSNSNYSVALEAIAVNLTYPAGMVTHIALDENLDNILSSSDLVIYSSFHEEPSFPNILLRAMCLKKPIVAPDISIIKKYVDDRVNGYIFPRENIRVLSQILMQVISNGKLSLLASNAAAIGKHTAKNLMVSESVEGYASLLESVLRFPSEVTNVEPVSEIPANLKAEWSWTLFEASRDSVLLNATRRIMKFLDEFEQQWNQTQNEGSVPAVGTNENFFYGIWEEEKSFQIAYVRKRREDDELKDRTDQSRGTWDEVYRSARRADRIKNDVHERDEGELERTGQPLTIYEPFIGEGTWPFLHHTSLYRGFGLSSKGRRPGFDDVDGPSRLPLLSNPYYRDVLGEYGAYFAIANRIDRIHKNAWIGFQSWRATARKESLSRAAEISLLNAIQSRKHGDALYFWASMDKDPRNPQKQDFWTFCDAINAGNCQFAFSEAFRKMYGLNHNLSSVPPMPVDGGDTWSVMHSWALPTRSFMEFVMFSRIFVDALDNKFYEEHHQSGRCYLSLSKDKHCYSRVLELLVNVWAYHSAKRMVYVNPETGLIQEQHKMKQRRGHMWIKWFQFSTLKSMDEDLAEEADTDQPKRHWLWPSTGEVFWQGIYEKERNQKNREKEKRRQESKNKIARIKSRARQKTIGKYVKPPPEEMGSSLSNSTTALAAKLFR</sequence>
<accession>A0AAV1D273</accession>
<organism evidence="5 6">
    <name type="scientific">Oldenlandia corymbosa var. corymbosa</name>
    <dbReference type="NCBI Taxonomy" id="529605"/>
    <lineage>
        <taxon>Eukaryota</taxon>
        <taxon>Viridiplantae</taxon>
        <taxon>Streptophyta</taxon>
        <taxon>Embryophyta</taxon>
        <taxon>Tracheophyta</taxon>
        <taxon>Spermatophyta</taxon>
        <taxon>Magnoliopsida</taxon>
        <taxon>eudicotyledons</taxon>
        <taxon>Gunneridae</taxon>
        <taxon>Pentapetalae</taxon>
        <taxon>asterids</taxon>
        <taxon>lamiids</taxon>
        <taxon>Gentianales</taxon>
        <taxon>Rubiaceae</taxon>
        <taxon>Rubioideae</taxon>
        <taxon>Spermacoceae</taxon>
        <taxon>Hedyotis-Oldenlandia complex</taxon>
        <taxon>Oldenlandia</taxon>
    </lineage>
</organism>
<feature type="region of interest" description="Disordered" evidence="2">
    <location>
        <begin position="991"/>
        <end position="1037"/>
    </location>
</feature>
<dbReference type="PANTHER" id="PTHR46635:SF1">
    <property type="entry name" value="GLYCOSYL TRANSFERASE FAMILY 1 PROTEIN"/>
    <property type="match status" value="1"/>
</dbReference>